<proteinExistence type="predicted"/>
<feature type="signal peptide" evidence="1">
    <location>
        <begin position="1"/>
        <end position="31"/>
    </location>
</feature>
<reference evidence="2 3" key="1">
    <citation type="submission" date="2023-07" db="EMBL/GenBank/DDBJ databases">
        <title>Sorghum-associated microbial communities from plants grown in Nebraska, USA.</title>
        <authorList>
            <person name="Schachtman D."/>
        </authorList>
    </citation>
    <scope>NUCLEOTIDE SEQUENCE [LARGE SCALE GENOMIC DNA]</scope>
    <source>
        <strain evidence="2 3">BE198</strain>
    </source>
</reference>
<protein>
    <submittedName>
        <fullName evidence="2">Uncharacterized protein (TIGR03118 family)</fullName>
    </submittedName>
</protein>
<dbReference type="RefSeq" id="WP_310058300.1">
    <property type="nucleotide sequence ID" value="NZ_JAVDVY010000001.1"/>
</dbReference>
<gene>
    <name evidence="2" type="ORF">J2X06_000685</name>
</gene>
<evidence type="ECO:0000313" key="3">
    <source>
        <dbReference type="Proteomes" id="UP001251524"/>
    </source>
</evidence>
<evidence type="ECO:0000256" key="1">
    <source>
        <dbReference type="SAM" id="SignalP"/>
    </source>
</evidence>
<comment type="caution">
    <text evidence="2">The sequence shown here is derived from an EMBL/GenBank/DDBJ whole genome shotgun (WGS) entry which is preliminary data.</text>
</comment>
<evidence type="ECO:0000313" key="2">
    <source>
        <dbReference type="EMBL" id="MDR7133501.1"/>
    </source>
</evidence>
<dbReference type="NCBIfam" id="TIGR03118">
    <property type="entry name" value="PEPCTERM_chp_1"/>
    <property type="match status" value="1"/>
</dbReference>
<accession>A0ABU1W7J3</accession>
<dbReference type="InterPro" id="IPR017549">
    <property type="entry name" value="APMV_L690"/>
</dbReference>
<feature type="chain" id="PRO_5046274246" evidence="1">
    <location>
        <begin position="32"/>
        <end position="366"/>
    </location>
</feature>
<dbReference type="EMBL" id="JAVDVY010000001">
    <property type="protein sequence ID" value="MDR7133501.1"/>
    <property type="molecule type" value="Genomic_DNA"/>
</dbReference>
<dbReference type="Gene3D" id="2.120.10.30">
    <property type="entry name" value="TolB, C-terminal domain"/>
    <property type="match status" value="1"/>
</dbReference>
<name>A0ABU1W7J3_9GAMM</name>
<dbReference type="InterPro" id="IPR011042">
    <property type="entry name" value="6-blade_b-propeller_TolB-like"/>
</dbReference>
<sequence>MKSLASLRTHLFAPMALAFALTLTAAPAAQAADGFRFEQRNLVSDGFIPAEHTDPNLINSWGIAFNPFGFVWVADADAGVSTLYDGDGNANQLVVNIPSPGDTEGGGEPTGIVFNASNFFTVTKNGLTGPARFIFATEQGVIAGWAPNVDVTHAVIAVDNSATGAHYTGLALSAGGNGQLLYAADFFHARVDVFDSSFKPVVMPTGSFKDHGIPKGFAPFGIHAIGGNIYVTYAKQDESMTEDVTGPGLGYVDVYTPNGELIRRVASRGTLNAPWGVALAPAKFGFFSNALLIGNFGDGRINAYEPVFGFPLGPLRDKNFRPIEIEGLWGLAFGNGFLNQPVNTLFFSAGPDDEEHGLYGRLDLKH</sequence>
<keyword evidence="1" id="KW-0732">Signal</keyword>
<organism evidence="2 3">
    <name type="scientific">Lysobacter niastensis</name>
    <dbReference type="NCBI Taxonomy" id="380629"/>
    <lineage>
        <taxon>Bacteria</taxon>
        <taxon>Pseudomonadati</taxon>
        <taxon>Pseudomonadota</taxon>
        <taxon>Gammaproteobacteria</taxon>
        <taxon>Lysobacterales</taxon>
        <taxon>Lysobacteraceae</taxon>
        <taxon>Lysobacter</taxon>
    </lineage>
</organism>
<dbReference type="SUPFAM" id="SSF101898">
    <property type="entry name" value="NHL repeat"/>
    <property type="match status" value="1"/>
</dbReference>
<dbReference type="Proteomes" id="UP001251524">
    <property type="component" value="Unassembled WGS sequence"/>
</dbReference>
<keyword evidence="3" id="KW-1185">Reference proteome</keyword>